<accession>A0AAX6Q7N7</accession>
<dbReference type="InterPro" id="IPR036179">
    <property type="entry name" value="Ig-like_dom_sf"/>
</dbReference>
<dbReference type="SMART" id="SM00409">
    <property type="entry name" value="IG"/>
    <property type="match status" value="4"/>
</dbReference>
<dbReference type="Pfam" id="PF13927">
    <property type="entry name" value="Ig_3"/>
    <property type="match status" value="1"/>
</dbReference>
<evidence type="ECO:0000256" key="3">
    <source>
        <dbReference type="ARBA" id="ARBA00022729"/>
    </source>
</evidence>
<dbReference type="InterPro" id="IPR013106">
    <property type="entry name" value="Ig_V-set"/>
</dbReference>
<evidence type="ECO:0000259" key="14">
    <source>
        <dbReference type="PROSITE" id="PS50835"/>
    </source>
</evidence>
<evidence type="ECO:0000256" key="10">
    <source>
        <dbReference type="ARBA" id="ARBA00023319"/>
    </source>
</evidence>
<dbReference type="InterPro" id="IPR003599">
    <property type="entry name" value="Ig_sub"/>
</dbReference>
<evidence type="ECO:0000256" key="7">
    <source>
        <dbReference type="ARBA" id="ARBA00023136"/>
    </source>
</evidence>
<dbReference type="Gene3D" id="2.60.40.10">
    <property type="entry name" value="Immunoglobulins"/>
    <property type="match status" value="4"/>
</dbReference>
<dbReference type="Pfam" id="PF07686">
    <property type="entry name" value="V-set"/>
    <property type="match status" value="1"/>
</dbReference>
<evidence type="ECO:0000313" key="15">
    <source>
        <dbReference type="Proteomes" id="UP000694906"/>
    </source>
</evidence>
<dbReference type="InterPro" id="IPR013098">
    <property type="entry name" value="Ig_I-set"/>
</dbReference>
<dbReference type="InterPro" id="IPR003598">
    <property type="entry name" value="Ig_sub2"/>
</dbReference>
<dbReference type="RefSeq" id="XP_004867247.1">
    <property type="nucleotide sequence ID" value="XM_004867190.3"/>
</dbReference>
<evidence type="ECO:0000313" key="16">
    <source>
        <dbReference type="RefSeq" id="XP_004867247.1"/>
    </source>
</evidence>
<evidence type="ECO:0000256" key="5">
    <source>
        <dbReference type="ARBA" id="ARBA00022889"/>
    </source>
</evidence>
<dbReference type="PANTHER" id="PTHR12035">
    <property type="entry name" value="SIALIC ACID BINDING IMMUNOGLOBULIN-LIKE LECTIN"/>
    <property type="match status" value="1"/>
</dbReference>
<keyword evidence="8" id="KW-1015">Disulfide bond</keyword>
<feature type="domain" description="Ig-like" evidence="14">
    <location>
        <begin position="379"/>
        <end position="476"/>
    </location>
</feature>
<feature type="compositionally biased region" description="Polar residues" evidence="12">
    <location>
        <begin position="649"/>
        <end position="660"/>
    </location>
</feature>
<dbReference type="GO" id="GO:0007155">
    <property type="term" value="P:cell adhesion"/>
    <property type="evidence" value="ECO:0007669"/>
    <property type="project" value="UniProtKB-KW"/>
</dbReference>
<protein>
    <submittedName>
        <fullName evidence="16">Sialic acid-binding Ig-like lectin 10 isoform X1</fullName>
    </submittedName>
</protein>
<keyword evidence="2 13" id="KW-0812">Transmembrane</keyword>
<evidence type="ECO:0000256" key="4">
    <source>
        <dbReference type="ARBA" id="ARBA00022734"/>
    </source>
</evidence>
<feature type="domain" description="Ig-like" evidence="14">
    <location>
        <begin position="278"/>
        <end position="374"/>
    </location>
</feature>
<organism evidence="15 16">
    <name type="scientific">Heterocephalus glaber</name>
    <name type="common">Naked mole rat</name>
    <dbReference type="NCBI Taxonomy" id="10181"/>
    <lineage>
        <taxon>Eukaryota</taxon>
        <taxon>Metazoa</taxon>
        <taxon>Chordata</taxon>
        <taxon>Craniata</taxon>
        <taxon>Vertebrata</taxon>
        <taxon>Euteleostomi</taxon>
        <taxon>Mammalia</taxon>
        <taxon>Eutheria</taxon>
        <taxon>Euarchontoglires</taxon>
        <taxon>Glires</taxon>
        <taxon>Rodentia</taxon>
        <taxon>Hystricomorpha</taxon>
        <taxon>Bathyergidae</taxon>
        <taxon>Heterocephalus</taxon>
    </lineage>
</organism>
<dbReference type="GO" id="GO:0030246">
    <property type="term" value="F:carbohydrate binding"/>
    <property type="evidence" value="ECO:0007669"/>
    <property type="project" value="UniProtKB-KW"/>
</dbReference>
<evidence type="ECO:0000256" key="2">
    <source>
        <dbReference type="ARBA" id="ARBA00022692"/>
    </source>
</evidence>
<feature type="transmembrane region" description="Helical" evidence="13">
    <location>
        <begin position="585"/>
        <end position="605"/>
    </location>
</feature>
<dbReference type="GO" id="GO:0005886">
    <property type="term" value="C:plasma membrane"/>
    <property type="evidence" value="ECO:0007669"/>
    <property type="project" value="TreeGrafter"/>
</dbReference>
<dbReference type="SUPFAM" id="SSF48726">
    <property type="entry name" value="Immunoglobulin"/>
    <property type="match status" value="4"/>
</dbReference>
<dbReference type="FunFam" id="2.60.40.10:FF:000829">
    <property type="entry name" value="Sialic acid-binding Ig-like lectin 8"/>
    <property type="match status" value="1"/>
</dbReference>
<evidence type="ECO:0000256" key="8">
    <source>
        <dbReference type="ARBA" id="ARBA00023157"/>
    </source>
</evidence>
<comment type="similarity">
    <text evidence="11">Belongs to the immunoglobulin superfamily. SIGLEC (sialic acid binding Ig-like lectin) family.</text>
</comment>
<dbReference type="AlphaFoldDB" id="A0AAX6Q7N7"/>
<feature type="domain" description="Ig-like" evidence="14">
    <location>
        <begin position="183"/>
        <end position="268"/>
    </location>
</feature>
<keyword evidence="5" id="KW-0130">Cell adhesion</keyword>
<evidence type="ECO:0000256" key="1">
    <source>
        <dbReference type="ARBA" id="ARBA00004479"/>
    </source>
</evidence>
<dbReference type="InterPro" id="IPR013783">
    <property type="entry name" value="Ig-like_fold"/>
</dbReference>
<dbReference type="GO" id="GO:0031348">
    <property type="term" value="P:negative regulation of defense response"/>
    <property type="evidence" value="ECO:0007669"/>
    <property type="project" value="UniProtKB-ARBA"/>
</dbReference>
<dbReference type="SMART" id="SM00408">
    <property type="entry name" value="IGc2"/>
    <property type="match status" value="2"/>
</dbReference>
<dbReference type="FunFam" id="2.60.40.10:FF:000994">
    <property type="entry name" value="Sialic acid binding Ig like lectin 10"/>
    <property type="match status" value="1"/>
</dbReference>
<dbReference type="Proteomes" id="UP000694906">
    <property type="component" value="Unplaced"/>
</dbReference>
<gene>
    <name evidence="16" type="primary">Siglec10</name>
</gene>
<keyword evidence="9" id="KW-0325">Glycoprotein</keyword>
<dbReference type="InterPro" id="IPR007110">
    <property type="entry name" value="Ig-like_dom"/>
</dbReference>
<evidence type="ECO:0000256" key="9">
    <source>
        <dbReference type="ARBA" id="ARBA00023180"/>
    </source>
</evidence>
<evidence type="ECO:0000256" key="12">
    <source>
        <dbReference type="SAM" id="MobiDB-lite"/>
    </source>
</evidence>
<dbReference type="Pfam" id="PF07679">
    <property type="entry name" value="I-set"/>
    <property type="match status" value="1"/>
</dbReference>
<sequence length="735" mass="80309">MPESPGPSFRLSFPFCSATISYSTSAERAHLGQVQVMPRTMLLLLSLLLGGSWAQQPEYRLEVEKWVSVQEGLCILVPCSFSYPGDTWNSDQVYGYWFKEGTEVDKGNPVATNNPNRNVQWRTQGRFELVGNPLEKSCTLLIRDAWWDDQGKYFFRVEKGRKVKYSFKDKMFWLEVTDLTQKPDIFIPETLEPGQPVTALCVFNWNSEQCPAPAISWAGPALASGGTRPPGAPYFMLSLTPRLQDQDAELTCRVDFSRGGRSTQRTVRLSIAYAPEHPVISISHDNGSAPDTQGNGSYLEAQKGQFLRLLCAADSRPPATLTWDLEGRVLAQSPPSGPRPLGLELPGVKPGDAGRYTCRAENRLGSQHSTLELSVQYPPEDLRVTVSQANRTVLEILGNGSSLPVLEGQSLRLVCVTHSSPPARLSWARGTQPLSPSWPSAPGVLELPRVQMEHEGEVSCHAENPLGTRSVSLSLSVHYAPQLLGPWCSWEAKGLGCSCSYRARPVPSLCWRLGEALLEGNSSNASLTVTSSWAGPWANSSLSFPGGLSSGDRLSCEAGNVHGVQRATVLLLLDRAPVSAALSKGVLLGIGGTALLSLCLLLILVKALRTRWAQTETPKPKFSRSSTILEYINVIPNARPLGRSRKTKPSSTSQIPSPETHSPARKKNQKDQRLASLGCPEPKTSTSTKDSEISPGGLHYATITFPGLRPQENQQPTVTHEDYTEIKFYRGSPGL</sequence>
<keyword evidence="3" id="KW-0732">Signal</keyword>
<feature type="domain" description="Ig-like" evidence="14">
    <location>
        <begin position="57"/>
        <end position="166"/>
    </location>
</feature>
<keyword evidence="6 13" id="KW-1133">Transmembrane helix</keyword>
<keyword evidence="15" id="KW-1185">Reference proteome</keyword>
<comment type="subcellular location">
    <subcellularLocation>
        <location evidence="1">Membrane</location>
        <topology evidence="1">Single-pass type I membrane protein</topology>
    </subcellularLocation>
</comment>
<dbReference type="PROSITE" id="PS50835">
    <property type="entry name" value="IG_LIKE"/>
    <property type="match status" value="4"/>
</dbReference>
<dbReference type="PANTHER" id="PTHR12035:SF115">
    <property type="entry name" value="SIALIC ACID-BINDING IG-LIKE LECTIN 10"/>
    <property type="match status" value="1"/>
</dbReference>
<proteinExistence type="inferred from homology"/>
<feature type="region of interest" description="Disordered" evidence="12">
    <location>
        <begin position="640"/>
        <end position="700"/>
    </location>
</feature>
<dbReference type="CTD" id="89790"/>
<dbReference type="GO" id="GO:0033691">
    <property type="term" value="F:sialic acid binding"/>
    <property type="evidence" value="ECO:0007669"/>
    <property type="project" value="TreeGrafter"/>
</dbReference>
<evidence type="ECO:0000256" key="6">
    <source>
        <dbReference type="ARBA" id="ARBA00022989"/>
    </source>
</evidence>
<name>A0AAX6Q7N7_HETGA</name>
<keyword evidence="10" id="KW-0393">Immunoglobulin domain</keyword>
<dbReference type="KEGG" id="hgl:101701951"/>
<dbReference type="InterPro" id="IPR051036">
    <property type="entry name" value="SIGLEC"/>
</dbReference>
<keyword evidence="7 13" id="KW-0472">Membrane</keyword>
<keyword evidence="4" id="KW-0430">Lectin</keyword>
<dbReference type="GeneID" id="101701951"/>
<evidence type="ECO:0000256" key="11">
    <source>
        <dbReference type="ARBA" id="ARBA00038361"/>
    </source>
</evidence>
<evidence type="ECO:0000256" key="13">
    <source>
        <dbReference type="SAM" id="Phobius"/>
    </source>
</evidence>
<reference evidence="16" key="1">
    <citation type="submission" date="2025-08" db="UniProtKB">
        <authorList>
            <consortium name="RefSeq"/>
        </authorList>
    </citation>
    <scope>IDENTIFICATION</scope>
</reference>